<keyword evidence="2" id="KW-1185">Reference proteome</keyword>
<dbReference type="EMBL" id="JAJFAZ020000004">
    <property type="protein sequence ID" value="KAI5333292.1"/>
    <property type="molecule type" value="Genomic_DNA"/>
</dbReference>
<name>A0AAD4Z4H2_PRUDU</name>
<gene>
    <name evidence="1" type="ORF">L3X38_023423</name>
</gene>
<reference evidence="1 2" key="1">
    <citation type="journal article" date="2022" name="G3 (Bethesda)">
        <title>Whole-genome sequence and methylome profiling of the almond [Prunus dulcis (Mill.) D.A. Webb] cultivar 'Nonpareil'.</title>
        <authorList>
            <person name="D'Amico-Willman K.M."/>
            <person name="Ouma W.Z."/>
            <person name="Meulia T."/>
            <person name="Sideli G.M."/>
            <person name="Gradziel T.M."/>
            <person name="Fresnedo-Ramirez J."/>
        </authorList>
    </citation>
    <scope>NUCLEOTIDE SEQUENCE [LARGE SCALE GENOMIC DNA]</scope>
    <source>
        <strain evidence="1">Clone GOH B32 T37-40</strain>
    </source>
</reference>
<accession>A0AAD4Z4H2</accession>
<dbReference type="Proteomes" id="UP001054821">
    <property type="component" value="Chromosome 4"/>
</dbReference>
<sequence length="158" mass="17524">MKDCLEVFCQASGQAINFDKSVIFCSPNTCKETAQEISNICGSPLTDYLGKYLGMPLLHSRPNKATFNFLLDKVHRRLAGWIGKLLSLAGRATLIKAVTASIPIYTMKMTKLSASICEELDKLNRNFLWGGSEKKNKIHLCQWNLACRPKSKGGLGLK</sequence>
<evidence type="ECO:0000313" key="1">
    <source>
        <dbReference type="EMBL" id="KAI5333292.1"/>
    </source>
</evidence>
<comment type="caution">
    <text evidence="1">The sequence shown here is derived from an EMBL/GenBank/DDBJ whole genome shotgun (WGS) entry which is preliminary data.</text>
</comment>
<dbReference type="AlphaFoldDB" id="A0AAD4Z4H2"/>
<evidence type="ECO:0000313" key="2">
    <source>
        <dbReference type="Proteomes" id="UP001054821"/>
    </source>
</evidence>
<dbReference type="PANTHER" id="PTHR33116">
    <property type="entry name" value="REVERSE TRANSCRIPTASE ZINC-BINDING DOMAIN-CONTAINING PROTEIN-RELATED-RELATED"/>
    <property type="match status" value="1"/>
</dbReference>
<protein>
    <submittedName>
        <fullName evidence="1">Uncharacterized protein</fullName>
    </submittedName>
</protein>
<proteinExistence type="predicted"/>
<organism evidence="1 2">
    <name type="scientific">Prunus dulcis</name>
    <name type="common">Almond</name>
    <name type="synonym">Amygdalus dulcis</name>
    <dbReference type="NCBI Taxonomy" id="3755"/>
    <lineage>
        <taxon>Eukaryota</taxon>
        <taxon>Viridiplantae</taxon>
        <taxon>Streptophyta</taxon>
        <taxon>Embryophyta</taxon>
        <taxon>Tracheophyta</taxon>
        <taxon>Spermatophyta</taxon>
        <taxon>Magnoliopsida</taxon>
        <taxon>eudicotyledons</taxon>
        <taxon>Gunneridae</taxon>
        <taxon>Pentapetalae</taxon>
        <taxon>rosids</taxon>
        <taxon>fabids</taxon>
        <taxon>Rosales</taxon>
        <taxon>Rosaceae</taxon>
        <taxon>Amygdaloideae</taxon>
        <taxon>Amygdaleae</taxon>
        <taxon>Prunus</taxon>
    </lineage>
</organism>
<dbReference type="PANTHER" id="PTHR33116:SF70">
    <property type="entry name" value="NON-LTR RETROELEMENT REVERSE TRANSCRIPTASE-LIKE PROTEIN"/>
    <property type="match status" value="1"/>
</dbReference>